<sequence>MSLYRKLVLQSFKKIHRTRMRVFQGDEKALTAARIKINEEYSKNKYVKDEEAIKAMIQFGEDVEKELRMQVIQAKEIKPGVFEAKITEDTLKLDNISYNDSALPNDGTTERPCCQDEMKNK</sequence>
<dbReference type="GO" id="GO:0005759">
    <property type="term" value="C:mitochondrial matrix"/>
    <property type="evidence" value="ECO:0007669"/>
    <property type="project" value="UniProtKB-SubCell"/>
</dbReference>
<protein>
    <recommendedName>
        <fullName evidence="8">Complex III assembly factor LYRM7</fullName>
    </recommendedName>
</protein>
<evidence type="ECO:0000256" key="3">
    <source>
        <dbReference type="ARBA" id="ARBA00023128"/>
    </source>
</evidence>
<keyword evidence="4" id="KW-0143">Chaperone</keyword>
<keyword evidence="3" id="KW-0496">Mitochondrion</keyword>
<dbReference type="EMBL" id="OV170228">
    <property type="protein sequence ID" value="CAH0729322.1"/>
    <property type="molecule type" value="Genomic_DNA"/>
</dbReference>
<comment type="similarity">
    <text evidence="2">Belongs to the complex I LYR family.</text>
</comment>
<evidence type="ECO:0000256" key="4">
    <source>
        <dbReference type="ARBA" id="ARBA00023186"/>
    </source>
</evidence>
<evidence type="ECO:0000256" key="2">
    <source>
        <dbReference type="ARBA" id="ARBA00009508"/>
    </source>
</evidence>
<dbReference type="CDD" id="cd20267">
    <property type="entry name" value="Complex1_LYR_LYRM7"/>
    <property type="match status" value="1"/>
</dbReference>
<dbReference type="AlphaFoldDB" id="A0A8J9V0V9"/>
<feature type="region of interest" description="Disordered" evidence="5">
    <location>
        <begin position="100"/>
        <end position="121"/>
    </location>
</feature>
<dbReference type="GO" id="GO:0044183">
    <property type="term" value="F:protein folding chaperone"/>
    <property type="evidence" value="ECO:0007669"/>
    <property type="project" value="TreeGrafter"/>
</dbReference>
<keyword evidence="7" id="KW-1185">Reference proteome</keyword>
<dbReference type="Proteomes" id="UP000838878">
    <property type="component" value="Chromosome 8"/>
</dbReference>
<reference evidence="6" key="1">
    <citation type="submission" date="2021-12" db="EMBL/GenBank/DDBJ databases">
        <authorList>
            <person name="Martin H S."/>
        </authorList>
    </citation>
    <scope>NUCLEOTIDE SEQUENCE</scope>
</reference>
<evidence type="ECO:0008006" key="8">
    <source>
        <dbReference type="Google" id="ProtNLM"/>
    </source>
</evidence>
<evidence type="ECO:0000313" key="7">
    <source>
        <dbReference type="Proteomes" id="UP000838878"/>
    </source>
</evidence>
<evidence type="ECO:0000256" key="5">
    <source>
        <dbReference type="SAM" id="MobiDB-lite"/>
    </source>
</evidence>
<comment type="subcellular location">
    <subcellularLocation>
        <location evidence="1">Mitochondrion matrix</location>
    </subcellularLocation>
</comment>
<dbReference type="PANTHER" id="PTHR46749">
    <property type="entry name" value="COMPLEX III ASSEMBLY FACTOR LYRM7"/>
    <property type="match status" value="1"/>
</dbReference>
<gene>
    <name evidence="6" type="ORF">BINO364_LOCUS14431</name>
</gene>
<evidence type="ECO:0000256" key="1">
    <source>
        <dbReference type="ARBA" id="ARBA00004305"/>
    </source>
</evidence>
<dbReference type="GO" id="GO:0034551">
    <property type="term" value="P:mitochondrial respiratory chain complex III assembly"/>
    <property type="evidence" value="ECO:0007669"/>
    <property type="project" value="InterPro"/>
</dbReference>
<dbReference type="PANTHER" id="PTHR46749:SF1">
    <property type="entry name" value="COMPLEX III ASSEMBLY FACTOR LYRM7"/>
    <property type="match status" value="1"/>
</dbReference>
<dbReference type="OrthoDB" id="529194at2759"/>
<name>A0A8J9V0V9_9NEOP</name>
<dbReference type="InterPro" id="IPR045298">
    <property type="entry name" value="Complex1_LYR_LYRM7"/>
</dbReference>
<proteinExistence type="inferred from homology"/>
<accession>A0A8J9V0V9</accession>
<evidence type="ECO:0000313" key="6">
    <source>
        <dbReference type="EMBL" id="CAH0729322.1"/>
    </source>
</evidence>
<feature type="non-terminal residue" evidence="6">
    <location>
        <position position="121"/>
    </location>
</feature>
<dbReference type="InterPro" id="IPR050435">
    <property type="entry name" value="MZM1/LYRM7"/>
</dbReference>
<organism evidence="6 7">
    <name type="scientific">Brenthis ino</name>
    <name type="common">lesser marbled fritillary</name>
    <dbReference type="NCBI Taxonomy" id="405034"/>
    <lineage>
        <taxon>Eukaryota</taxon>
        <taxon>Metazoa</taxon>
        <taxon>Ecdysozoa</taxon>
        <taxon>Arthropoda</taxon>
        <taxon>Hexapoda</taxon>
        <taxon>Insecta</taxon>
        <taxon>Pterygota</taxon>
        <taxon>Neoptera</taxon>
        <taxon>Endopterygota</taxon>
        <taxon>Lepidoptera</taxon>
        <taxon>Glossata</taxon>
        <taxon>Ditrysia</taxon>
        <taxon>Papilionoidea</taxon>
        <taxon>Nymphalidae</taxon>
        <taxon>Heliconiinae</taxon>
        <taxon>Argynnini</taxon>
        <taxon>Brenthis</taxon>
    </lineage>
</organism>